<reference evidence="1" key="1">
    <citation type="submission" date="2020-06" db="EMBL/GenBank/DDBJ databases">
        <authorList>
            <person name="Li T."/>
            <person name="Hu X."/>
            <person name="Zhang T."/>
            <person name="Song X."/>
            <person name="Zhang H."/>
            <person name="Dai N."/>
            <person name="Sheng W."/>
            <person name="Hou X."/>
            <person name="Wei L."/>
        </authorList>
    </citation>
    <scope>NUCLEOTIDE SEQUENCE</scope>
    <source>
        <strain evidence="1">G01</strain>
        <tissue evidence="1">Leaf</tissue>
    </source>
</reference>
<dbReference type="AlphaFoldDB" id="A0AAW2NL86"/>
<gene>
    <name evidence="1" type="ORF">Sangu_1311400</name>
</gene>
<proteinExistence type="predicted"/>
<comment type="caution">
    <text evidence="1">The sequence shown here is derived from an EMBL/GenBank/DDBJ whole genome shotgun (WGS) entry which is preliminary data.</text>
</comment>
<dbReference type="EMBL" id="JACGWK010000007">
    <property type="protein sequence ID" value="KAL0344240.1"/>
    <property type="molecule type" value="Genomic_DNA"/>
</dbReference>
<sequence length="112" mass="12597">MRPYSAARTIMEIDYKALAGDPMIHFSLADVEDVHLPHNDALIIFVTLANYTIQLIFVDIFGNSTDALFHNVYLQMELGDVQLELVDTLLYDFVGEVVHPLGQILFALSLNT</sequence>
<accession>A0AAW2NL86</accession>
<organism evidence="1">
    <name type="scientific">Sesamum angustifolium</name>
    <dbReference type="NCBI Taxonomy" id="2727405"/>
    <lineage>
        <taxon>Eukaryota</taxon>
        <taxon>Viridiplantae</taxon>
        <taxon>Streptophyta</taxon>
        <taxon>Embryophyta</taxon>
        <taxon>Tracheophyta</taxon>
        <taxon>Spermatophyta</taxon>
        <taxon>Magnoliopsida</taxon>
        <taxon>eudicotyledons</taxon>
        <taxon>Gunneridae</taxon>
        <taxon>Pentapetalae</taxon>
        <taxon>asterids</taxon>
        <taxon>lamiids</taxon>
        <taxon>Lamiales</taxon>
        <taxon>Pedaliaceae</taxon>
        <taxon>Sesamum</taxon>
    </lineage>
</organism>
<protein>
    <submittedName>
        <fullName evidence="1">Uncharacterized protein</fullName>
    </submittedName>
</protein>
<evidence type="ECO:0000313" key="1">
    <source>
        <dbReference type="EMBL" id="KAL0344240.1"/>
    </source>
</evidence>
<name>A0AAW2NL86_9LAMI</name>
<reference evidence="1" key="2">
    <citation type="journal article" date="2024" name="Plant">
        <title>Genomic evolution and insights into agronomic trait innovations of Sesamum species.</title>
        <authorList>
            <person name="Miao H."/>
            <person name="Wang L."/>
            <person name="Qu L."/>
            <person name="Liu H."/>
            <person name="Sun Y."/>
            <person name="Le M."/>
            <person name="Wang Q."/>
            <person name="Wei S."/>
            <person name="Zheng Y."/>
            <person name="Lin W."/>
            <person name="Duan Y."/>
            <person name="Cao H."/>
            <person name="Xiong S."/>
            <person name="Wang X."/>
            <person name="Wei L."/>
            <person name="Li C."/>
            <person name="Ma Q."/>
            <person name="Ju M."/>
            <person name="Zhao R."/>
            <person name="Li G."/>
            <person name="Mu C."/>
            <person name="Tian Q."/>
            <person name="Mei H."/>
            <person name="Zhang T."/>
            <person name="Gao T."/>
            <person name="Zhang H."/>
        </authorList>
    </citation>
    <scope>NUCLEOTIDE SEQUENCE</scope>
    <source>
        <strain evidence="1">G01</strain>
    </source>
</reference>